<dbReference type="InterPro" id="IPR003594">
    <property type="entry name" value="HATPase_dom"/>
</dbReference>
<evidence type="ECO:0000313" key="21">
    <source>
        <dbReference type="EMBL" id="MCE7006252.1"/>
    </source>
</evidence>
<evidence type="ECO:0000256" key="12">
    <source>
        <dbReference type="ARBA" id="ARBA00022777"/>
    </source>
</evidence>
<feature type="transmembrane region" description="Helical" evidence="19">
    <location>
        <begin position="5"/>
        <end position="23"/>
    </location>
</feature>
<evidence type="ECO:0000256" key="16">
    <source>
        <dbReference type="ARBA" id="ARBA00023014"/>
    </source>
</evidence>
<keyword evidence="15" id="KW-0902">Two-component regulatory system</keyword>
<dbReference type="Pfam" id="PF02518">
    <property type="entry name" value="HATPase_c"/>
    <property type="match status" value="1"/>
</dbReference>
<evidence type="ECO:0000256" key="11">
    <source>
        <dbReference type="ARBA" id="ARBA00022741"/>
    </source>
</evidence>
<evidence type="ECO:0000256" key="13">
    <source>
        <dbReference type="ARBA" id="ARBA00022840"/>
    </source>
</evidence>
<evidence type="ECO:0000256" key="7">
    <source>
        <dbReference type="ARBA" id="ARBA00022490"/>
    </source>
</evidence>
<feature type="transmembrane region" description="Helical" evidence="19">
    <location>
        <begin position="131"/>
        <end position="149"/>
    </location>
</feature>
<name>A0ABS8ZKD5_9PSEU</name>
<reference evidence="21 22" key="1">
    <citation type="submission" date="2021-12" db="EMBL/GenBank/DDBJ databases">
        <title>Genome sequence of Kibdelosporangium philippinense ATCC 49844.</title>
        <authorList>
            <person name="Fedorov E.A."/>
            <person name="Omeragic M."/>
            <person name="Shalygina K.F."/>
            <person name="Maclea K.S."/>
        </authorList>
    </citation>
    <scope>NUCLEOTIDE SEQUENCE [LARGE SCALE GENOMIC DNA]</scope>
    <source>
        <strain evidence="21 22">ATCC 49844</strain>
    </source>
</reference>
<comment type="function">
    <text evidence="17">Member of the two-component regulatory system NreB/NreC involved in the control of dissimilatory nitrate/nitrite reduction in response to oxygen. NreB functions as a direct oxygen sensor histidine kinase which is autophosphorylated, in the absence of oxygen, probably at the conserved histidine residue, and transfers its phosphate group probably to a conserved aspartate residue of NreC. NreB/NreC activates the expression of the nitrate (narGHJI) and nitrite (nir) reductase operons, as well as the putative nitrate transporter gene narT.</text>
</comment>
<evidence type="ECO:0000256" key="4">
    <source>
        <dbReference type="ARBA" id="ARBA00012438"/>
    </source>
</evidence>
<keyword evidence="7" id="KW-0963">Cytoplasm</keyword>
<protein>
    <recommendedName>
        <fullName evidence="5">Oxygen sensor histidine kinase NreB</fullName>
        <ecNumber evidence="4">2.7.13.3</ecNumber>
    </recommendedName>
    <alternativeName>
        <fullName evidence="18">Nitrogen regulation protein B</fullName>
    </alternativeName>
</protein>
<dbReference type="Gene3D" id="1.20.5.1930">
    <property type="match status" value="1"/>
</dbReference>
<sequence length="348" mass="37415">MTIRWVSGAVYGVVLLAGLYYVFAGLGEWQPWRVFGFVVGIAALFVFDAVERRSRAAWFLLAKLALFFVVVALDESSLSRVLFVLVPFTAYLTFGRTAGLVLGALCLALLVTSFVVWVPGWYRDANYVSDVLMFCLGLVLAVAMADVAVRERRSSARIAELSAEAERTRLARDIHDSLGHHLTAVSIQLEKASAFADRDPAVAKQALADARDSVAHALDDVRTSVSTLRTGQSLVSALTRLDVALEVEGDEPDLGRAAIMTLFRAAQEAITNARRHGQADQVSVAVTFGKADTRLVVRDDGRGFATDTVHTGFGLLGMKERAALVGGSVTVDSEPGSGTRVAVTVPRS</sequence>
<dbReference type="Gene3D" id="3.30.565.10">
    <property type="entry name" value="Histidine kinase-like ATPase, C-terminal domain"/>
    <property type="match status" value="1"/>
</dbReference>
<evidence type="ECO:0000256" key="15">
    <source>
        <dbReference type="ARBA" id="ARBA00023012"/>
    </source>
</evidence>
<evidence type="ECO:0000256" key="17">
    <source>
        <dbReference type="ARBA" id="ARBA00024827"/>
    </source>
</evidence>
<evidence type="ECO:0000256" key="19">
    <source>
        <dbReference type="SAM" id="Phobius"/>
    </source>
</evidence>
<keyword evidence="19" id="KW-0812">Transmembrane</keyword>
<dbReference type="InterPro" id="IPR004358">
    <property type="entry name" value="Sig_transdc_His_kin-like_C"/>
</dbReference>
<dbReference type="PANTHER" id="PTHR24421:SF10">
    <property type="entry name" value="NITRATE_NITRITE SENSOR PROTEIN NARQ"/>
    <property type="match status" value="1"/>
</dbReference>
<dbReference type="GO" id="GO:0016301">
    <property type="term" value="F:kinase activity"/>
    <property type="evidence" value="ECO:0007669"/>
    <property type="project" value="UniProtKB-KW"/>
</dbReference>
<feature type="transmembrane region" description="Helical" evidence="19">
    <location>
        <begin position="56"/>
        <end position="72"/>
    </location>
</feature>
<dbReference type="SMART" id="SM00387">
    <property type="entry name" value="HATPase_c"/>
    <property type="match status" value="1"/>
</dbReference>
<feature type="transmembrane region" description="Helical" evidence="19">
    <location>
        <begin position="101"/>
        <end position="119"/>
    </location>
</feature>
<keyword evidence="19" id="KW-0472">Membrane</keyword>
<dbReference type="PROSITE" id="PS50109">
    <property type="entry name" value="HIS_KIN"/>
    <property type="match status" value="1"/>
</dbReference>
<dbReference type="PANTHER" id="PTHR24421">
    <property type="entry name" value="NITRATE/NITRITE SENSOR PROTEIN NARX-RELATED"/>
    <property type="match status" value="1"/>
</dbReference>
<dbReference type="CDD" id="cd16917">
    <property type="entry name" value="HATPase_UhpB-NarQ-NarX-like"/>
    <property type="match status" value="1"/>
</dbReference>
<comment type="cofactor">
    <cofactor evidence="2">
        <name>[4Fe-4S] cluster</name>
        <dbReference type="ChEBI" id="CHEBI:49883"/>
    </cofactor>
</comment>
<evidence type="ECO:0000256" key="14">
    <source>
        <dbReference type="ARBA" id="ARBA00023004"/>
    </source>
</evidence>
<evidence type="ECO:0000256" key="2">
    <source>
        <dbReference type="ARBA" id="ARBA00001966"/>
    </source>
</evidence>
<dbReference type="SUPFAM" id="SSF55874">
    <property type="entry name" value="ATPase domain of HSP90 chaperone/DNA topoisomerase II/histidine kinase"/>
    <property type="match status" value="1"/>
</dbReference>
<evidence type="ECO:0000256" key="9">
    <source>
        <dbReference type="ARBA" id="ARBA00022679"/>
    </source>
</evidence>
<dbReference type="InterPro" id="IPR005467">
    <property type="entry name" value="His_kinase_dom"/>
</dbReference>
<comment type="subcellular location">
    <subcellularLocation>
        <location evidence="3">Cytoplasm</location>
    </subcellularLocation>
</comment>
<organism evidence="21 22">
    <name type="scientific">Kibdelosporangium philippinense</name>
    <dbReference type="NCBI Taxonomy" id="211113"/>
    <lineage>
        <taxon>Bacteria</taxon>
        <taxon>Bacillati</taxon>
        <taxon>Actinomycetota</taxon>
        <taxon>Actinomycetes</taxon>
        <taxon>Pseudonocardiales</taxon>
        <taxon>Pseudonocardiaceae</taxon>
        <taxon>Kibdelosporangium</taxon>
    </lineage>
</organism>
<gene>
    <name evidence="21" type="ORF">LWC34_25930</name>
</gene>
<comment type="catalytic activity">
    <reaction evidence="1">
        <text>ATP + protein L-histidine = ADP + protein N-phospho-L-histidine.</text>
        <dbReference type="EC" id="2.7.13.3"/>
    </reaction>
</comment>
<keyword evidence="6" id="KW-0004">4Fe-4S</keyword>
<evidence type="ECO:0000256" key="6">
    <source>
        <dbReference type="ARBA" id="ARBA00022485"/>
    </source>
</evidence>
<keyword evidence="14" id="KW-0408">Iron</keyword>
<dbReference type="EMBL" id="JAJVCN010000002">
    <property type="protein sequence ID" value="MCE7006252.1"/>
    <property type="molecule type" value="Genomic_DNA"/>
</dbReference>
<proteinExistence type="predicted"/>
<evidence type="ECO:0000256" key="3">
    <source>
        <dbReference type="ARBA" id="ARBA00004496"/>
    </source>
</evidence>
<dbReference type="InterPro" id="IPR011712">
    <property type="entry name" value="Sig_transdc_His_kin_sub3_dim/P"/>
</dbReference>
<keyword evidence="22" id="KW-1185">Reference proteome</keyword>
<keyword evidence="10" id="KW-0479">Metal-binding</keyword>
<dbReference type="Proteomes" id="UP001521150">
    <property type="component" value="Unassembled WGS sequence"/>
</dbReference>
<dbReference type="RefSeq" id="WP_233727751.1">
    <property type="nucleotide sequence ID" value="NZ_JAJVCN010000002.1"/>
</dbReference>
<evidence type="ECO:0000256" key="18">
    <source>
        <dbReference type="ARBA" id="ARBA00030800"/>
    </source>
</evidence>
<dbReference type="EC" id="2.7.13.3" evidence="4"/>
<evidence type="ECO:0000313" key="22">
    <source>
        <dbReference type="Proteomes" id="UP001521150"/>
    </source>
</evidence>
<keyword evidence="11" id="KW-0547">Nucleotide-binding</keyword>
<dbReference type="InterPro" id="IPR050482">
    <property type="entry name" value="Sensor_HK_TwoCompSys"/>
</dbReference>
<keyword evidence="8" id="KW-0597">Phosphoprotein</keyword>
<evidence type="ECO:0000259" key="20">
    <source>
        <dbReference type="PROSITE" id="PS50109"/>
    </source>
</evidence>
<keyword evidence="12 21" id="KW-0418">Kinase</keyword>
<keyword evidence="19" id="KW-1133">Transmembrane helix</keyword>
<feature type="transmembrane region" description="Helical" evidence="19">
    <location>
        <begin position="78"/>
        <end position="94"/>
    </location>
</feature>
<evidence type="ECO:0000256" key="5">
    <source>
        <dbReference type="ARBA" id="ARBA00017322"/>
    </source>
</evidence>
<feature type="transmembrane region" description="Helical" evidence="19">
    <location>
        <begin position="29"/>
        <end position="49"/>
    </location>
</feature>
<keyword evidence="9" id="KW-0808">Transferase</keyword>
<feature type="domain" description="Histidine kinase" evidence="20">
    <location>
        <begin position="262"/>
        <end position="348"/>
    </location>
</feature>
<evidence type="ECO:0000256" key="10">
    <source>
        <dbReference type="ARBA" id="ARBA00022723"/>
    </source>
</evidence>
<accession>A0ABS8ZKD5</accession>
<comment type="caution">
    <text evidence="21">The sequence shown here is derived from an EMBL/GenBank/DDBJ whole genome shotgun (WGS) entry which is preliminary data.</text>
</comment>
<evidence type="ECO:0000256" key="8">
    <source>
        <dbReference type="ARBA" id="ARBA00022553"/>
    </source>
</evidence>
<dbReference type="InterPro" id="IPR036890">
    <property type="entry name" value="HATPase_C_sf"/>
</dbReference>
<dbReference type="Pfam" id="PF07730">
    <property type="entry name" value="HisKA_3"/>
    <property type="match status" value="1"/>
</dbReference>
<keyword evidence="16" id="KW-0411">Iron-sulfur</keyword>
<evidence type="ECO:0000256" key="1">
    <source>
        <dbReference type="ARBA" id="ARBA00000085"/>
    </source>
</evidence>
<keyword evidence="13" id="KW-0067">ATP-binding</keyword>
<dbReference type="PRINTS" id="PR00344">
    <property type="entry name" value="BCTRLSENSOR"/>
</dbReference>